<keyword evidence="1" id="KW-0677">Repeat</keyword>
<dbReference type="InterPro" id="IPR036770">
    <property type="entry name" value="Ankyrin_rpt-contain_sf"/>
</dbReference>
<evidence type="ECO:0000313" key="7">
    <source>
        <dbReference type="Proteomes" id="UP000683360"/>
    </source>
</evidence>
<dbReference type="InterPro" id="IPR002110">
    <property type="entry name" value="Ankyrin_rpt"/>
</dbReference>
<feature type="region of interest" description="Disordered" evidence="4">
    <location>
        <begin position="60"/>
        <end position="88"/>
    </location>
</feature>
<evidence type="ECO:0000313" key="6">
    <source>
        <dbReference type="EMBL" id="CAG2206270.1"/>
    </source>
</evidence>
<dbReference type="Pfam" id="PF12796">
    <property type="entry name" value="Ank_2"/>
    <property type="match status" value="1"/>
</dbReference>
<feature type="compositionally biased region" description="Basic and acidic residues" evidence="4">
    <location>
        <begin position="70"/>
        <end position="88"/>
    </location>
</feature>
<comment type="caution">
    <text evidence="6">The sequence shown here is derived from an EMBL/GenBank/DDBJ whole genome shotgun (WGS) entry which is preliminary data.</text>
</comment>
<dbReference type="PROSITE" id="PS50209">
    <property type="entry name" value="CARD"/>
    <property type="match status" value="1"/>
</dbReference>
<dbReference type="GO" id="GO:0006355">
    <property type="term" value="P:regulation of DNA-templated transcription"/>
    <property type="evidence" value="ECO:0007669"/>
    <property type="project" value="InterPro"/>
</dbReference>
<keyword evidence="7" id="KW-1185">Reference proteome</keyword>
<dbReference type="Pfam" id="PF00619">
    <property type="entry name" value="CARD"/>
    <property type="match status" value="1"/>
</dbReference>
<accession>A0A8S3RHM7</accession>
<feature type="repeat" description="ANK" evidence="3">
    <location>
        <begin position="447"/>
        <end position="473"/>
    </location>
</feature>
<name>A0A8S3RHM7_MYTED</name>
<dbReference type="InterPro" id="IPR001315">
    <property type="entry name" value="CARD"/>
</dbReference>
<dbReference type="Gene3D" id="1.25.40.20">
    <property type="entry name" value="Ankyrin repeat-containing domain"/>
    <property type="match status" value="1"/>
</dbReference>
<dbReference type="GO" id="GO:0003712">
    <property type="term" value="F:transcription coregulator activity"/>
    <property type="evidence" value="ECO:0007669"/>
    <property type="project" value="InterPro"/>
</dbReference>
<dbReference type="CDD" id="cd01671">
    <property type="entry name" value="CARD"/>
    <property type="match status" value="1"/>
</dbReference>
<dbReference type="GO" id="GO:0005634">
    <property type="term" value="C:nucleus"/>
    <property type="evidence" value="ECO:0007669"/>
    <property type="project" value="InterPro"/>
</dbReference>
<dbReference type="Proteomes" id="UP000683360">
    <property type="component" value="Unassembled WGS sequence"/>
</dbReference>
<dbReference type="InterPro" id="IPR006988">
    <property type="entry name" value="Nab_N"/>
</dbReference>
<protein>
    <recommendedName>
        <fullName evidence="5">CARD domain-containing protein</fullName>
    </recommendedName>
</protein>
<evidence type="ECO:0000256" key="1">
    <source>
        <dbReference type="ARBA" id="ARBA00022737"/>
    </source>
</evidence>
<dbReference type="InterPro" id="IPR011029">
    <property type="entry name" value="DEATH-like_dom_sf"/>
</dbReference>
<evidence type="ECO:0000256" key="2">
    <source>
        <dbReference type="ARBA" id="ARBA00023043"/>
    </source>
</evidence>
<organism evidence="6 7">
    <name type="scientific">Mytilus edulis</name>
    <name type="common">Blue mussel</name>
    <dbReference type="NCBI Taxonomy" id="6550"/>
    <lineage>
        <taxon>Eukaryota</taxon>
        <taxon>Metazoa</taxon>
        <taxon>Spiralia</taxon>
        <taxon>Lophotrochozoa</taxon>
        <taxon>Mollusca</taxon>
        <taxon>Bivalvia</taxon>
        <taxon>Autobranchia</taxon>
        <taxon>Pteriomorphia</taxon>
        <taxon>Mytilida</taxon>
        <taxon>Mytiloidea</taxon>
        <taxon>Mytilidae</taxon>
        <taxon>Mytilinae</taxon>
        <taxon>Mytilus</taxon>
    </lineage>
</organism>
<dbReference type="Gene3D" id="1.10.533.10">
    <property type="entry name" value="Death Domain, Fas"/>
    <property type="match status" value="1"/>
</dbReference>
<dbReference type="SUPFAM" id="SSF48403">
    <property type="entry name" value="Ankyrin repeat"/>
    <property type="match status" value="1"/>
</dbReference>
<feature type="repeat" description="ANK" evidence="3">
    <location>
        <begin position="414"/>
        <end position="446"/>
    </location>
</feature>
<dbReference type="SUPFAM" id="SSF47986">
    <property type="entry name" value="DEATH domain"/>
    <property type="match status" value="1"/>
</dbReference>
<reference evidence="6" key="1">
    <citation type="submission" date="2021-03" db="EMBL/GenBank/DDBJ databases">
        <authorList>
            <person name="Bekaert M."/>
        </authorList>
    </citation>
    <scope>NUCLEOTIDE SEQUENCE</scope>
</reference>
<evidence type="ECO:0000256" key="4">
    <source>
        <dbReference type="SAM" id="MobiDB-lite"/>
    </source>
</evidence>
<dbReference type="EMBL" id="CAJPWZ010001046">
    <property type="protein sequence ID" value="CAG2206270.1"/>
    <property type="molecule type" value="Genomic_DNA"/>
</dbReference>
<dbReference type="Pfam" id="PF04904">
    <property type="entry name" value="SAM_NCD1"/>
    <property type="match status" value="1"/>
</dbReference>
<dbReference type="PROSITE" id="PS50297">
    <property type="entry name" value="ANK_REP_REGION"/>
    <property type="match status" value="2"/>
</dbReference>
<evidence type="ECO:0000259" key="5">
    <source>
        <dbReference type="PROSITE" id="PS50209"/>
    </source>
</evidence>
<dbReference type="GO" id="GO:0042981">
    <property type="term" value="P:regulation of apoptotic process"/>
    <property type="evidence" value="ECO:0007669"/>
    <property type="project" value="InterPro"/>
</dbReference>
<dbReference type="PROSITE" id="PS50088">
    <property type="entry name" value="ANK_REPEAT"/>
    <property type="match status" value="2"/>
</dbReference>
<dbReference type="AlphaFoldDB" id="A0A8S3RHM7"/>
<feature type="domain" description="CARD" evidence="5">
    <location>
        <begin position="148"/>
        <end position="231"/>
    </location>
</feature>
<dbReference type="PANTHER" id="PTHR24198:SF165">
    <property type="entry name" value="ANKYRIN REPEAT-CONTAINING PROTEIN-RELATED"/>
    <property type="match status" value="1"/>
</dbReference>
<dbReference type="PANTHER" id="PTHR24198">
    <property type="entry name" value="ANKYRIN REPEAT AND PROTEIN KINASE DOMAIN-CONTAINING PROTEIN"/>
    <property type="match status" value="1"/>
</dbReference>
<sequence length="473" mass="54273">MSTNQPQNLSEWQLYCVLKRTNLLQYYDRFIRQGGNEHLPSYIKKADDTSLSPAEASLKSNVATDDYSEESEKKRLQPQQKDKLKPPRLVKDQKQHELFPYYDELINQTVLDKMVLDNLISRCILMIEDREEIIKPTTQHVNDNAIRIQKNYTLLVNNIVSTTDVTDYLIGEDIMQHEEREEVCASGLTTNESNRRLLDKLLYKDRNGYHQLLKALRHAEYLQIANEVSNTAVTELDQKLYRIGITQFRDRQDSKEDKFEDFQFIRSTIEKLASTQDDVIPKNILERLLKDWDTGYVCNVSNNRNMNSTMFLERFINNLNNFDHSKQEKLACTQDINNADIALSGSCSMGTVDLVKWLISRKSDINYCGEGADVNKRRSKSTTPLLIACYKNRIKVVRVLLRCDDVDIELSDKNGCSPIHIASQQGHVDVVQELLQYSANVNACNFEGVTPLKVAQDLGHLEVAALLIAESAN</sequence>
<evidence type="ECO:0000256" key="3">
    <source>
        <dbReference type="PROSITE-ProRule" id="PRU00023"/>
    </source>
</evidence>
<proteinExistence type="predicted"/>
<dbReference type="OrthoDB" id="10028556at2759"/>
<dbReference type="SMART" id="SM00248">
    <property type="entry name" value="ANK"/>
    <property type="match status" value="3"/>
</dbReference>
<gene>
    <name evidence="6" type="ORF">MEDL_20719</name>
</gene>
<keyword evidence="2 3" id="KW-0040">ANK repeat</keyword>